<organism evidence="1">
    <name type="scientific">Myoviridae sp. ctp7F23</name>
    <dbReference type="NCBI Taxonomy" id="2825174"/>
    <lineage>
        <taxon>Viruses</taxon>
        <taxon>Duplodnaviria</taxon>
        <taxon>Heunggongvirae</taxon>
        <taxon>Uroviricota</taxon>
        <taxon>Caudoviricetes</taxon>
    </lineage>
</organism>
<accession>A0A8S5U8P4</accession>
<evidence type="ECO:0000313" key="1">
    <source>
        <dbReference type="EMBL" id="DAF90824.1"/>
    </source>
</evidence>
<reference evidence="1" key="1">
    <citation type="journal article" date="2021" name="Proc. Natl. Acad. Sci. U.S.A.">
        <title>A Catalog of Tens of Thousands of Viruses from Human Metagenomes Reveals Hidden Associations with Chronic Diseases.</title>
        <authorList>
            <person name="Tisza M.J."/>
            <person name="Buck C.B."/>
        </authorList>
    </citation>
    <scope>NUCLEOTIDE SEQUENCE</scope>
    <source>
        <strain evidence="1">Ctp7F23</strain>
    </source>
</reference>
<proteinExistence type="predicted"/>
<name>A0A8S5U8P4_9CAUD</name>
<dbReference type="EMBL" id="BK016037">
    <property type="protein sequence ID" value="DAF90824.1"/>
    <property type="molecule type" value="Genomic_DNA"/>
</dbReference>
<sequence>MNEIGKDVSEMNNIGKLKKPVTLEEKYKVAINALQAISQRDNGCDEWDAARACYDIQSVATATLQRLGENTIMNNKK</sequence>
<protein>
    <submittedName>
        <fullName evidence="1">Uncharacterized protein</fullName>
    </submittedName>
</protein>